<keyword evidence="4" id="KW-1185">Reference proteome</keyword>
<feature type="region of interest" description="Disordered" evidence="1">
    <location>
        <begin position="82"/>
        <end position="111"/>
    </location>
</feature>
<evidence type="ECO:0000313" key="4">
    <source>
        <dbReference type="Proteomes" id="UP000001918"/>
    </source>
</evidence>
<dbReference type="EMBL" id="CP001738">
    <property type="protein sequence ID" value="ACY96411.1"/>
    <property type="molecule type" value="Genomic_DNA"/>
</dbReference>
<keyword evidence="2" id="KW-0472">Membrane</keyword>
<name>D1A5Q1_THECD</name>
<sequence length="111" mass="12295">MTRPRRPDPPPLRTDDRLVAAVGTVAWAIALVVLLIVDLPEDARWWLWVCVVGVATGIFGYWYLPRLHRARAAALERRALREGQGRAVPAAPPEATEASRTAAHRAPEDRA</sequence>
<dbReference type="InterPro" id="IPR019681">
    <property type="entry name" value="DUF2530"/>
</dbReference>
<protein>
    <recommendedName>
        <fullName evidence="5">DUF2530 domain-containing protein</fullName>
    </recommendedName>
</protein>
<evidence type="ECO:0000313" key="3">
    <source>
        <dbReference type="EMBL" id="ACY96411.1"/>
    </source>
</evidence>
<reference evidence="3 4" key="1">
    <citation type="journal article" date="2011" name="Stand. Genomic Sci.">
        <title>Complete genome sequence of Thermomonospora curvata type strain (B9).</title>
        <authorList>
            <person name="Chertkov O."/>
            <person name="Sikorski J."/>
            <person name="Nolan M."/>
            <person name="Lapidus A."/>
            <person name="Lucas S."/>
            <person name="Del Rio T.G."/>
            <person name="Tice H."/>
            <person name="Cheng J.F."/>
            <person name="Goodwin L."/>
            <person name="Pitluck S."/>
            <person name="Liolios K."/>
            <person name="Ivanova N."/>
            <person name="Mavromatis K."/>
            <person name="Mikhailova N."/>
            <person name="Ovchinnikova G."/>
            <person name="Pati A."/>
            <person name="Chen A."/>
            <person name="Palaniappan K."/>
            <person name="Djao O.D."/>
            <person name="Land M."/>
            <person name="Hauser L."/>
            <person name="Chang Y.J."/>
            <person name="Jeffries C.D."/>
            <person name="Brettin T."/>
            <person name="Han C."/>
            <person name="Detter J.C."/>
            <person name="Rohde M."/>
            <person name="Goker M."/>
            <person name="Woyke T."/>
            <person name="Bristow J."/>
            <person name="Eisen J.A."/>
            <person name="Markowitz V."/>
            <person name="Hugenholtz P."/>
            <person name="Klenk H.P."/>
            <person name="Kyrpides N.C."/>
        </authorList>
    </citation>
    <scope>NUCLEOTIDE SEQUENCE [LARGE SCALE GENOMIC DNA]</scope>
    <source>
        <strain evidence="4">ATCC 19995 / DSM 43183 / JCM 3096 / KCTC 9072 / NBRC 15933 / NCIMB 10081 / Henssen B9</strain>
    </source>
</reference>
<proteinExistence type="predicted"/>
<dbReference type="HOGENOM" id="CLU_150710_1_1_11"/>
<dbReference type="Pfam" id="PF10745">
    <property type="entry name" value="DUF2530"/>
    <property type="match status" value="1"/>
</dbReference>
<feature type="transmembrane region" description="Helical" evidence="2">
    <location>
        <begin position="20"/>
        <end position="39"/>
    </location>
</feature>
<keyword evidence="2" id="KW-1133">Transmembrane helix</keyword>
<feature type="compositionally biased region" description="Low complexity" evidence="1">
    <location>
        <begin position="86"/>
        <end position="101"/>
    </location>
</feature>
<feature type="transmembrane region" description="Helical" evidence="2">
    <location>
        <begin position="45"/>
        <end position="64"/>
    </location>
</feature>
<dbReference type="RefSeq" id="WP_012851195.1">
    <property type="nucleotide sequence ID" value="NC_013510.1"/>
</dbReference>
<evidence type="ECO:0000256" key="2">
    <source>
        <dbReference type="SAM" id="Phobius"/>
    </source>
</evidence>
<gene>
    <name evidence="3" type="ordered locus">Tcur_0821</name>
</gene>
<organism evidence="3 4">
    <name type="scientific">Thermomonospora curvata (strain ATCC 19995 / DSM 43183 / JCM 3096 / KCTC 9072 / NBRC 15933 / NCIMB 10081 / Henssen B9)</name>
    <dbReference type="NCBI Taxonomy" id="471852"/>
    <lineage>
        <taxon>Bacteria</taxon>
        <taxon>Bacillati</taxon>
        <taxon>Actinomycetota</taxon>
        <taxon>Actinomycetes</taxon>
        <taxon>Streptosporangiales</taxon>
        <taxon>Thermomonosporaceae</taxon>
        <taxon>Thermomonospora</taxon>
    </lineage>
</organism>
<dbReference type="Proteomes" id="UP000001918">
    <property type="component" value="Chromosome"/>
</dbReference>
<dbReference type="eggNOG" id="ENOG5031ZVV">
    <property type="taxonomic scope" value="Bacteria"/>
</dbReference>
<keyword evidence="2" id="KW-0812">Transmembrane</keyword>
<dbReference type="AlphaFoldDB" id="D1A5Q1"/>
<evidence type="ECO:0000256" key="1">
    <source>
        <dbReference type="SAM" id="MobiDB-lite"/>
    </source>
</evidence>
<dbReference type="KEGG" id="tcu:Tcur_0821"/>
<accession>D1A5Q1</accession>
<evidence type="ECO:0008006" key="5">
    <source>
        <dbReference type="Google" id="ProtNLM"/>
    </source>
</evidence>